<reference evidence="2" key="1">
    <citation type="submission" date="2023-03" db="EMBL/GenBank/DDBJ databases">
        <title>Edaphobacter sp.</title>
        <authorList>
            <person name="Huber K.J."/>
            <person name="Papendorf J."/>
            <person name="Pilke C."/>
            <person name="Bunk B."/>
            <person name="Sproeer C."/>
            <person name="Pester M."/>
        </authorList>
    </citation>
    <scope>NUCLEOTIDE SEQUENCE</scope>
    <source>
        <strain evidence="2">DSM 109919</strain>
        <strain evidence="3">DSM 109920</strain>
    </source>
</reference>
<dbReference type="EMBL" id="CP121195">
    <property type="protein sequence ID" value="XBH12514.1"/>
    <property type="molecule type" value="Genomic_DNA"/>
</dbReference>
<feature type="transmembrane region" description="Helical" evidence="1">
    <location>
        <begin position="307"/>
        <end position="329"/>
    </location>
</feature>
<feature type="transmembrane region" description="Helical" evidence="1">
    <location>
        <begin position="88"/>
        <end position="117"/>
    </location>
</feature>
<dbReference type="AlphaFoldDB" id="A0AAU7CWF9"/>
<protein>
    <recommendedName>
        <fullName evidence="4">Glycosyltransferase RgtA/B/C/D-like domain-containing protein</fullName>
    </recommendedName>
</protein>
<evidence type="ECO:0000256" key="1">
    <source>
        <dbReference type="SAM" id="Phobius"/>
    </source>
</evidence>
<feature type="transmembrane region" description="Helical" evidence="1">
    <location>
        <begin position="182"/>
        <end position="208"/>
    </location>
</feature>
<accession>A0AAU7CWF9</accession>
<evidence type="ECO:0008006" key="4">
    <source>
        <dbReference type="Google" id="ProtNLM"/>
    </source>
</evidence>
<evidence type="ECO:0000313" key="3">
    <source>
        <dbReference type="EMBL" id="XBH12514.1"/>
    </source>
</evidence>
<gene>
    <name evidence="2" type="ORF">P4G45_12130</name>
    <name evidence="3" type="ORF">P8936_12540</name>
</gene>
<proteinExistence type="predicted"/>
<dbReference type="RefSeq" id="WP_348266739.1">
    <property type="nucleotide sequence ID" value="NZ_CP121194.1"/>
</dbReference>
<keyword evidence="1" id="KW-0812">Transmembrane</keyword>
<accession>A0AAU7D3Y1</accession>
<keyword evidence="1" id="KW-1133">Transmembrane helix</keyword>
<dbReference type="EMBL" id="CP121194">
    <property type="protein sequence ID" value="XBH09227.1"/>
    <property type="molecule type" value="Genomic_DNA"/>
</dbReference>
<sequence>MPEASSAKLGRKSTYNFVDWHVAILFLAGILALFSRFFRHDTFGFFEDDFFYYVQTASNFALRGISSFDGIHLSNGYHPLWMLLLTGLLRLTSGTAFLVAVQVVTLVAIFAFYFALVNLLDSVALDFKFRRLAALLLSLHALLLFRYGMEVTLSLPLGIATLAYVLRPAFRWTATQTTLYGLLACLTVLGRLDSLLLFILIVAAQTLASDSAWPLRLRRIGFFAVGFSPFLLYLAINEHFFGTLLPVSAAAKEMKPLFPLSLAPLLGLFLPMDRMKMAFVLPAVLLLPAGLFKLFRAWRSLRRDRRAILLALLLFPIVHIGVLCLLSDWGMWPWYYYPLVYSTLATIILLLPPSESPSRHTPPRVVRLALTVPILFYMVYFSIYAVKKQPSSIALIARDLATYMQSHPARYAMGDEAGTTSYLSGQPIIQLEGLMMDKAFLQNIRQQRPLAAVLHNYGIRYYIVLYAQPSNGCYTVHEPTNGGDESPHMSGRICQPPLFTATHSGSTASIFDANAVR</sequence>
<name>A0AAU7CWF9_9BACT</name>
<organism evidence="2">
    <name type="scientific">Edaphobacter paludis</name>
    <dbReference type="NCBI Taxonomy" id="3035702"/>
    <lineage>
        <taxon>Bacteria</taxon>
        <taxon>Pseudomonadati</taxon>
        <taxon>Acidobacteriota</taxon>
        <taxon>Terriglobia</taxon>
        <taxon>Terriglobales</taxon>
        <taxon>Acidobacteriaceae</taxon>
        <taxon>Edaphobacter</taxon>
    </lineage>
</organism>
<feature type="transmembrane region" description="Helical" evidence="1">
    <location>
        <begin position="278"/>
        <end position="295"/>
    </location>
</feature>
<feature type="transmembrane region" description="Helical" evidence="1">
    <location>
        <begin position="335"/>
        <end position="353"/>
    </location>
</feature>
<keyword evidence="1" id="KW-0472">Membrane</keyword>
<feature type="transmembrane region" description="Helical" evidence="1">
    <location>
        <begin position="20"/>
        <end position="38"/>
    </location>
</feature>
<feature type="transmembrane region" description="Helical" evidence="1">
    <location>
        <begin position="365"/>
        <end position="386"/>
    </location>
</feature>
<dbReference type="KEGG" id="epl:P4G45_12130"/>
<feature type="transmembrane region" description="Helical" evidence="1">
    <location>
        <begin position="220"/>
        <end position="236"/>
    </location>
</feature>
<evidence type="ECO:0000313" key="2">
    <source>
        <dbReference type="EMBL" id="XBH09227.1"/>
    </source>
</evidence>